<reference evidence="2 3" key="1">
    <citation type="submission" date="2019-03" db="EMBL/GenBank/DDBJ databases">
        <title>Subsurface microbial communities from deep shales in Ohio and West Virginia, USA.</title>
        <authorList>
            <person name="Wrighton K."/>
        </authorList>
    </citation>
    <scope>NUCLEOTIDE SEQUENCE [LARGE SCALE GENOMIC DNA]</scope>
    <source>
        <strain evidence="2 3">MSL 6dP</strain>
    </source>
</reference>
<organism evidence="2 3">
    <name type="scientific">Orenia marismortui</name>
    <dbReference type="NCBI Taxonomy" id="46469"/>
    <lineage>
        <taxon>Bacteria</taxon>
        <taxon>Bacillati</taxon>
        <taxon>Bacillota</taxon>
        <taxon>Clostridia</taxon>
        <taxon>Halanaerobiales</taxon>
        <taxon>Halobacteroidaceae</taxon>
        <taxon>Orenia</taxon>
    </lineage>
</organism>
<name>A0A4R8HBA6_9FIRM</name>
<proteinExistence type="predicted"/>
<accession>A0A4R8HBA6</accession>
<dbReference type="GO" id="GO:0016301">
    <property type="term" value="F:kinase activity"/>
    <property type="evidence" value="ECO:0007669"/>
    <property type="project" value="UniProtKB-KW"/>
</dbReference>
<sequence>MNNFRDISILKLDDEKILVVACDSAGGIGSKIEDKIKISNQIAGKFTARVALMELLASGAKPISIIDTLSVELEPTGKEIIAGIKEELFIVGIENLLTGSTEENITTVQTGIGVTAIGIATLDQLRLAISQKGDLIVALGLPKVGYQVVEDRNQIADLELILKTLELDYIHEILPVGSKGISYEANVLAKSNQLNLELLNSELDLAKSAGPATVVLVSIAESDLLKLKEDIDKPINLIGRLDN</sequence>
<dbReference type="Pfam" id="PF00586">
    <property type="entry name" value="AIRS"/>
    <property type="match status" value="1"/>
</dbReference>
<keyword evidence="3" id="KW-1185">Reference proteome</keyword>
<comment type="caution">
    <text evidence="2">The sequence shown here is derived from an EMBL/GenBank/DDBJ whole genome shotgun (WGS) entry which is preliminary data.</text>
</comment>
<keyword evidence="2" id="KW-0808">Transferase</keyword>
<dbReference type="EMBL" id="SOEG01000004">
    <property type="protein sequence ID" value="TDX52999.1"/>
    <property type="molecule type" value="Genomic_DNA"/>
</dbReference>
<protein>
    <submittedName>
        <fullName evidence="2">Alpha-ribazole kinase</fullName>
    </submittedName>
</protein>
<dbReference type="RefSeq" id="WP_134115263.1">
    <property type="nucleotide sequence ID" value="NZ_SOEG01000004.1"/>
</dbReference>
<dbReference type="InterPro" id="IPR016188">
    <property type="entry name" value="PurM-like_N"/>
</dbReference>
<keyword evidence="2" id="KW-0418">Kinase</keyword>
<evidence type="ECO:0000313" key="2">
    <source>
        <dbReference type="EMBL" id="TDX52999.1"/>
    </source>
</evidence>
<feature type="domain" description="PurM-like N-terminal" evidence="1">
    <location>
        <begin position="6"/>
        <end position="120"/>
    </location>
</feature>
<dbReference type="InterPro" id="IPR036921">
    <property type="entry name" value="PurM-like_N_sf"/>
</dbReference>
<dbReference type="AlphaFoldDB" id="A0A4R8HBA6"/>
<evidence type="ECO:0000313" key="3">
    <source>
        <dbReference type="Proteomes" id="UP000295832"/>
    </source>
</evidence>
<dbReference type="STRING" id="926561.GCA_000379025_00460"/>
<evidence type="ECO:0000259" key="1">
    <source>
        <dbReference type="Pfam" id="PF00586"/>
    </source>
</evidence>
<dbReference type="Gene3D" id="3.30.1330.10">
    <property type="entry name" value="PurM-like, N-terminal domain"/>
    <property type="match status" value="1"/>
</dbReference>
<dbReference type="Proteomes" id="UP000295832">
    <property type="component" value="Unassembled WGS sequence"/>
</dbReference>
<gene>
    <name evidence="2" type="ORF">C7959_104127</name>
</gene>